<gene>
    <name evidence="1" type="ORF">SPELUC_LOCUS2543</name>
</gene>
<keyword evidence="2" id="KW-1185">Reference proteome</keyword>
<evidence type="ECO:0000313" key="2">
    <source>
        <dbReference type="Proteomes" id="UP000789366"/>
    </source>
</evidence>
<name>A0ACA9KSB6_9GLOM</name>
<dbReference type="EMBL" id="CAJVPW010001726">
    <property type="protein sequence ID" value="CAG8490668.1"/>
    <property type="molecule type" value="Genomic_DNA"/>
</dbReference>
<protein>
    <submittedName>
        <fullName evidence="1">12565_t:CDS:1</fullName>
    </submittedName>
</protein>
<feature type="non-terminal residue" evidence="1">
    <location>
        <position position="231"/>
    </location>
</feature>
<proteinExistence type="predicted"/>
<organism evidence="1 2">
    <name type="scientific">Cetraspora pellucida</name>
    <dbReference type="NCBI Taxonomy" id="1433469"/>
    <lineage>
        <taxon>Eukaryota</taxon>
        <taxon>Fungi</taxon>
        <taxon>Fungi incertae sedis</taxon>
        <taxon>Mucoromycota</taxon>
        <taxon>Glomeromycotina</taxon>
        <taxon>Glomeromycetes</taxon>
        <taxon>Diversisporales</taxon>
        <taxon>Gigasporaceae</taxon>
        <taxon>Cetraspora</taxon>
    </lineage>
</organism>
<dbReference type="Proteomes" id="UP000789366">
    <property type="component" value="Unassembled WGS sequence"/>
</dbReference>
<evidence type="ECO:0000313" key="1">
    <source>
        <dbReference type="EMBL" id="CAG8490668.1"/>
    </source>
</evidence>
<reference evidence="1" key="1">
    <citation type="submission" date="2021-06" db="EMBL/GenBank/DDBJ databases">
        <authorList>
            <person name="Kallberg Y."/>
            <person name="Tangrot J."/>
            <person name="Rosling A."/>
        </authorList>
    </citation>
    <scope>NUCLEOTIDE SEQUENCE</scope>
    <source>
        <strain evidence="1">28 12/20/2015</strain>
    </source>
</reference>
<sequence>MLTEETFSFTLLLLLSLFLPLRLNALSDDNNKIYYLALGDSFPSGVSISGLPPGNKIFPAYSYADALYDMLKKKNTNLELKKFARGGEPSDDLIINQLNNVTNFMKSNSGLTKLVTITTGINDFRNCSNSTNFSECFKSKLNNLTSNLNNMIIPRLKEAGGEGVQYVGTTYFFYPSLDDSLVSIYSANGFKVVDFRRIITNDTKCDYTYQCKYGDIHPTPNGSQAIANVLF</sequence>
<comment type="caution">
    <text evidence="1">The sequence shown here is derived from an EMBL/GenBank/DDBJ whole genome shotgun (WGS) entry which is preliminary data.</text>
</comment>
<accession>A0ACA9KSB6</accession>